<evidence type="ECO:0000256" key="1">
    <source>
        <dbReference type="ARBA" id="ARBA00022990"/>
    </source>
</evidence>
<dbReference type="Pfam" id="PF01764">
    <property type="entry name" value="Lipase_3"/>
    <property type="match status" value="1"/>
</dbReference>
<evidence type="ECO:0000259" key="3">
    <source>
        <dbReference type="Pfam" id="PF01764"/>
    </source>
</evidence>
<dbReference type="NCBIfam" id="TIGR01509">
    <property type="entry name" value="HAD-SF-IA-v3"/>
    <property type="match status" value="1"/>
</dbReference>
<dbReference type="Proteomes" id="UP001473302">
    <property type="component" value="Unassembled WGS sequence"/>
</dbReference>
<protein>
    <recommendedName>
        <fullName evidence="3">Fungal lipase-type domain-containing protein</fullName>
    </recommendedName>
</protein>
<dbReference type="InterPro" id="IPR052898">
    <property type="entry name" value="ACAD10-like"/>
</dbReference>
<dbReference type="InterPro" id="IPR011945">
    <property type="entry name" value="HAD-SF_ppase_IA/epoxid_hydro_N"/>
</dbReference>
<dbReference type="InterPro" id="IPR006439">
    <property type="entry name" value="HAD-SF_hydro_IA"/>
</dbReference>
<dbReference type="NCBIfam" id="TIGR02247">
    <property type="entry name" value="HAD-1A3-hyp"/>
    <property type="match status" value="1"/>
</dbReference>
<evidence type="ECO:0000313" key="5">
    <source>
        <dbReference type="Proteomes" id="UP001473302"/>
    </source>
</evidence>
<accession>A0ABP9YVU8</accession>
<keyword evidence="2" id="KW-0732">Signal</keyword>
<dbReference type="PANTHER" id="PTHR47829">
    <property type="entry name" value="HYDROLASE, PUTATIVE (AFU_ORTHOLOGUE AFUA_1G12880)-RELATED"/>
    <property type="match status" value="1"/>
</dbReference>
<dbReference type="InterPro" id="IPR036412">
    <property type="entry name" value="HAD-like_sf"/>
</dbReference>
<keyword evidence="1" id="KW-0007">Acetylation</keyword>
<organism evidence="4 5">
    <name type="scientific">Mucor flavus</name>
    <dbReference type="NCBI Taxonomy" id="439312"/>
    <lineage>
        <taxon>Eukaryota</taxon>
        <taxon>Fungi</taxon>
        <taxon>Fungi incertae sedis</taxon>
        <taxon>Mucoromycota</taxon>
        <taxon>Mucoromycotina</taxon>
        <taxon>Mucoromycetes</taxon>
        <taxon>Mucorales</taxon>
        <taxon>Mucorineae</taxon>
        <taxon>Mucoraceae</taxon>
        <taxon>Mucor</taxon>
    </lineage>
</organism>
<feature type="signal peptide" evidence="2">
    <location>
        <begin position="1"/>
        <end position="24"/>
    </location>
</feature>
<gene>
    <name evidence="4" type="ORF">MFLAVUS_004416</name>
</gene>
<name>A0ABP9YVU8_9FUNG</name>
<dbReference type="EMBL" id="BAABUK010000008">
    <property type="protein sequence ID" value="GAA5810987.1"/>
    <property type="molecule type" value="Genomic_DNA"/>
</dbReference>
<proteinExistence type="predicted"/>
<dbReference type="Gene3D" id="3.40.50.1000">
    <property type="entry name" value="HAD superfamily/HAD-like"/>
    <property type="match status" value="1"/>
</dbReference>
<dbReference type="SUPFAM" id="SSF53474">
    <property type="entry name" value="alpha/beta-Hydrolases"/>
    <property type="match status" value="1"/>
</dbReference>
<sequence>MVSFTSIAQCVALVSIMMIGSSTAAPAGNSASSSSAATAAAAPHATDNSTTVDFKFPPIISSRTSPATNPPFLGDLDAETKSMEANKKWFVQHGGNLTAIEKRDSSNTVAGFTLVAPENAPPLPSVKAAAIVNASSAQITEFKQHAAIASTAYCDTVVPAGKWTCTNCLKYVPDGKLIVTFSSAVRDIGGFVLRSDSKKTIYLVFRGTNSFTNWVVNADFIKTNYKPVSGAEVHKGFYDAYNEVSSYFFSKLQEQHKAYPNYEIIVTGHSLGGAQALLATMDLYQRIPTLNTDNLKIYTVGSPRVGNSDFAYYVDSTGIPHSRSVNNRDIVPHVPPQSFGFLHPGVEAWAKSGTTAQICTSNIETKSCSNSIVPFTSIDDHRVYYDIKEGTYKDMTIKAVIFDIGGVCVGSPMAGIHRYEEQHGLPRNYINVAIVQQGEHGAFQKLERGEVKLVEFYRDFGLQLSHPSNKEHYKAYLAKSGKVVPTTIPDVSVDGKDLFVTMMSETARLDPDVFLAIQKLKESGKFVLAALTNNFDLPEDDLKEAEAMGASAGIELRKLFDFFIESRLIGLRKPDPKIYEYACKTIGIRPQEAIFLDDIGINLRSAHKLGMNTIQVKMGGSKEAVKQLEELTGLDLHSKIVSKI</sequence>
<dbReference type="SUPFAM" id="SSF56784">
    <property type="entry name" value="HAD-like"/>
    <property type="match status" value="1"/>
</dbReference>
<dbReference type="InterPro" id="IPR023214">
    <property type="entry name" value="HAD_sf"/>
</dbReference>
<dbReference type="Pfam" id="PF00702">
    <property type="entry name" value="Hydrolase"/>
    <property type="match status" value="1"/>
</dbReference>
<dbReference type="CDD" id="cd00519">
    <property type="entry name" value="Lipase_3"/>
    <property type="match status" value="1"/>
</dbReference>
<dbReference type="PRINTS" id="PR00413">
    <property type="entry name" value="HADHALOGNASE"/>
</dbReference>
<dbReference type="PANTHER" id="PTHR47829:SF1">
    <property type="entry name" value="HAD FAMILY PHOSPHATASE"/>
    <property type="match status" value="1"/>
</dbReference>
<feature type="domain" description="Fungal lipase-type" evidence="3">
    <location>
        <begin position="202"/>
        <end position="338"/>
    </location>
</feature>
<comment type="caution">
    <text evidence="4">The sequence shown here is derived from an EMBL/GenBank/DDBJ whole genome shotgun (WGS) entry which is preliminary data.</text>
</comment>
<dbReference type="Gene3D" id="3.40.50.1820">
    <property type="entry name" value="alpha/beta hydrolase"/>
    <property type="match status" value="1"/>
</dbReference>
<dbReference type="InterPro" id="IPR023198">
    <property type="entry name" value="PGP-like_dom2"/>
</dbReference>
<dbReference type="SFLD" id="SFLDS00003">
    <property type="entry name" value="Haloacid_Dehalogenase"/>
    <property type="match status" value="1"/>
</dbReference>
<evidence type="ECO:0000313" key="4">
    <source>
        <dbReference type="EMBL" id="GAA5810987.1"/>
    </source>
</evidence>
<keyword evidence="5" id="KW-1185">Reference proteome</keyword>
<dbReference type="SFLD" id="SFLDG01129">
    <property type="entry name" value="C1.5:_HAD__Beta-PGM__Phosphata"/>
    <property type="match status" value="1"/>
</dbReference>
<dbReference type="CDD" id="cd02603">
    <property type="entry name" value="HAD_sEH-N_like"/>
    <property type="match status" value="1"/>
</dbReference>
<feature type="chain" id="PRO_5045159219" description="Fungal lipase-type domain-containing protein" evidence="2">
    <location>
        <begin position="25"/>
        <end position="644"/>
    </location>
</feature>
<dbReference type="InterPro" id="IPR002921">
    <property type="entry name" value="Fungal_lipase-type"/>
</dbReference>
<dbReference type="InterPro" id="IPR029058">
    <property type="entry name" value="AB_hydrolase_fold"/>
</dbReference>
<dbReference type="Gene3D" id="1.10.150.240">
    <property type="entry name" value="Putative phosphatase, domain 2"/>
    <property type="match status" value="1"/>
</dbReference>
<reference evidence="4 5" key="1">
    <citation type="submission" date="2024-04" db="EMBL/GenBank/DDBJ databases">
        <title>genome sequences of Mucor flavus KT1a and Helicostylum pulchrum KT1b strains isolated from the surface of a dry-aged beef.</title>
        <authorList>
            <person name="Toyotome T."/>
            <person name="Hosono M."/>
            <person name="Torimaru M."/>
            <person name="Fukuda K."/>
            <person name="Mikami N."/>
        </authorList>
    </citation>
    <scope>NUCLEOTIDE SEQUENCE [LARGE SCALE GENOMIC DNA]</scope>
    <source>
        <strain evidence="4 5">KT1a</strain>
    </source>
</reference>
<evidence type="ECO:0000256" key="2">
    <source>
        <dbReference type="SAM" id="SignalP"/>
    </source>
</evidence>